<dbReference type="EMBL" id="SDPW01000001">
    <property type="protein sequence ID" value="RXZ53345.1"/>
    <property type="molecule type" value="Genomic_DNA"/>
</dbReference>
<dbReference type="PROSITE" id="PS51278">
    <property type="entry name" value="GATASE_TYPE_2"/>
    <property type="match status" value="1"/>
</dbReference>
<dbReference type="PANTHER" id="PTHR43284">
    <property type="entry name" value="ASPARAGINE SYNTHETASE (GLUTAMINE-HYDROLYZING)"/>
    <property type="match status" value="1"/>
</dbReference>
<dbReference type="Proteomes" id="UP000293345">
    <property type="component" value="Unassembled WGS sequence"/>
</dbReference>
<feature type="domain" description="Glutamine amidotransferase type-2" evidence="12">
    <location>
        <begin position="2"/>
        <end position="212"/>
    </location>
</feature>
<dbReference type="InterPro" id="IPR033738">
    <property type="entry name" value="AsnB_N"/>
</dbReference>
<feature type="binding site" evidence="10">
    <location>
        <position position="286"/>
    </location>
    <ligand>
        <name>ATP</name>
        <dbReference type="ChEBI" id="CHEBI:30616"/>
    </ligand>
</feature>
<evidence type="ECO:0000256" key="1">
    <source>
        <dbReference type="ARBA" id="ARBA00005187"/>
    </source>
</evidence>
<comment type="caution">
    <text evidence="13">The sequence shown here is derived from an EMBL/GenBank/DDBJ whole genome shotgun (WGS) entry which is preliminary data.</text>
</comment>
<name>A0A4Q2JWE4_9ACTN</name>
<dbReference type="NCBIfam" id="TIGR01536">
    <property type="entry name" value="asn_synth_AEB"/>
    <property type="match status" value="1"/>
</dbReference>
<evidence type="ECO:0000259" key="12">
    <source>
        <dbReference type="PROSITE" id="PS51278"/>
    </source>
</evidence>
<evidence type="ECO:0000256" key="10">
    <source>
        <dbReference type="PIRSR" id="PIRSR001589-2"/>
    </source>
</evidence>
<keyword evidence="14" id="KW-1185">Reference proteome</keyword>
<dbReference type="GO" id="GO:0005524">
    <property type="term" value="F:ATP binding"/>
    <property type="evidence" value="ECO:0007669"/>
    <property type="project" value="UniProtKB-KW"/>
</dbReference>
<evidence type="ECO:0000256" key="9">
    <source>
        <dbReference type="PIRSR" id="PIRSR001589-1"/>
    </source>
</evidence>
<dbReference type="PIRSF" id="PIRSF001589">
    <property type="entry name" value="Asn_synthetase_glu-h"/>
    <property type="match status" value="1"/>
</dbReference>
<keyword evidence="5 10" id="KW-0067">ATP-binding</keyword>
<evidence type="ECO:0000256" key="3">
    <source>
        <dbReference type="ARBA" id="ARBA00012737"/>
    </source>
</evidence>
<keyword evidence="4 10" id="KW-0547">Nucleotide-binding</keyword>
<dbReference type="InterPro" id="IPR001962">
    <property type="entry name" value="Asn_synthase"/>
</dbReference>
<feature type="binding site" evidence="10">
    <location>
        <begin position="359"/>
        <end position="360"/>
    </location>
    <ligand>
        <name>ATP</name>
        <dbReference type="ChEBI" id="CHEBI:30616"/>
    </ligand>
</feature>
<accession>A0A4Q2JWE4</accession>
<feature type="site" description="Important for beta-aspartyl-AMP intermediate formation" evidence="11">
    <location>
        <position position="361"/>
    </location>
</feature>
<dbReference type="GO" id="GO:0006529">
    <property type="term" value="P:asparagine biosynthetic process"/>
    <property type="evidence" value="ECO:0007669"/>
    <property type="project" value="UniProtKB-KW"/>
</dbReference>
<evidence type="ECO:0000256" key="8">
    <source>
        <dbReference type="ARBA" id="ARBA00048741"/>
    </source>
</evidence>
<feature type="binding site" evidence="10">
    <location>
        <position position="99"/>
    </location>
    <ligand>
        <name>L-glutamine</name>
        <dbReference type="ChEBI" id="CHEBI:58359"/>
    </ligand>
</feature>
<dbReference type="AlphaFoldDB" id="A0A4Q2JWE4"/>
<dbReference type="CDD" id="cd01991">
    <property type="entry name" value="Asn_synthase_B_C"/>
    <property type="match status" value="1"/>
</dbReference>
<dbReference type="SUPFAM" id="SSF52402">
    <property type="entry name" value="Adenine nucleotide alpha hydrolases-like"/>
    <property type="match status" value="1"/>
</dbReference>
<evidence type="ECO:0000256" key="5">
    <source>
        <dbReference type="ARBA" id="ARBA00022840"/>
    </source>
</evidence>
<evidence type="ECO:0000313" key="14">
    <source>
        <dbReference type="Proteomes" id="UP000293345"/>
    </source>
</evidence>
<dbReference type="InterPro" id="IPR029055">
    <property type="entry name" value="Ntn_hydrolases_N"/>
</dbReference>
<dbReference type="Gene3D" id="3.40.50.620">
    <property type="entry name" value="HUPs"/>
    <property type="match status" value="1"/>
</dbReference>
<comment type="pathway">
    <text evidence="1">Amino-acid biosynthesis; L-asparagine biosynthesis; L-asparagine from L-aspartate (L-Gln route): step 1/1.</text>
</comment>
<evidence type="ECO:0000256" key="2">
    <source>
        <dbReference type="ARBA" id="ARBA00005752"/>
    </source>
</evidence>
<evidence type="ECO:0000313" key="13">
    <source>
        <dbReference type="EMBL" id="RXZ53345.1"/>
    </source>
</evidence>
<dbReference type="Gene3D" id="3.60.20.10">
    <property type="entry name" value="Glutamine Phosphoribosylpyrophosphate, subunit 1, domain 1"/>
    <property type="match status" value="1"/>
</dbReference>
<sequence length="622" mass="71548">MCGFTGFINNTPGIDAQRVIELMGDRIRHRGPDDATYYVDDDVALAHRRLSIIDLEGGRQPMFNEDGNLVIVFNGEIYNYQELREELVAAGHVFATHSDTETILHGFEQWGRGVLDRLRGMFAFAIWDKREKKLFGARDIFGIKPYYYYRAGSTFLFGSEIKSFLDHPAFKKSVVRERIPDYLSYEYLPDNKTLFRDVFKLMPGSWFEWTADSFVTERYYDYTFKPDESLTLEQWADRIEDVFTKSVDAHMIADVEVGGFLSSGVDSSYAVERAYSAGTNIRTFSVGYEEEQYSELSYAQSFSEELGVENIANKISADDFFDAMPDIQYYMDEPLPNPAENPLYFLAENAAKHVKVVLSGEGADELFGGYPNYLAEDHLGRYCERVPRGVRKVAGAVAGALPAVKGKHFLTHGAMEPWERFSRADYVFENEDRQQYLRDKITGPTPQEGSKPYFDHVAGLDAVSQLQYVDMQTWMAFDILLKADRMSMAHSLELRVPFLDREVLELALTIPARYRVANDESKVALRRAAARHLPERVYNKEKLGFPSPLAVWLRDDKFYNRVKDAFEGPVAQEFFVPEKLMELLDEHKSGRVSNMQKIWSFYTFIVWYEEFFGEGERAQCRA</sequence>
<evidence type="ECO:0000256" key="7">
    <source>
        <dbReference type="ARBA" id="ARBA00022962"/>
    </source>
</evidence>
<evidence type="ECO:0000256" key="11">
    <source>
        <dbReference type="PIRSR" id="PIRSR001589-3"/>
    </source>
</evidence>
<dbReference type="GO" id="GO:0005829">
    <property type="term" value="C:cytosol"/>
    <property type="evidence" value="ECO:0007669"/>
    <property type="project" value="TreeGrafter"/>
</dbReference>
<reference evidence="13 14" key="1">
    <citation type="submission" date="2019-01" db="EMBL/GenBank/DDBJ databases">
        <title>Senegalimassilia sp. nov. KGMB04484 isolated human feces.</title>
        <authorList>
            <person name="Han K.-I."/>
            <person name="Kim J.-S."/>
            <person name="Lee K.C."/>
            <person name="Suh M.K."/>
            <person name="Eom M.K."/>
            <person name="Lee J.H."/>
            <person name="Park S.-H."/>
            <person name="Kang S.W."/>
            <person name="Park J.-E."/>
            <person name="Oh B.S."/>
            <person name="Yu S.Y."/>
            <person name="Choi S.-H."/>
            <person name="Lee D.H."/>
            <person name="Yoon H."/>
            <person name="Kim B.-Y."/>
            <person name="Lee J.H."/>
            <person name="Lee J.-S."/>
        </authorList>
    </citation>
    <scope>NUCLEOTIDE SEQUENCE [LARGE SCALE GENOMIC DNA]</scope>
    <source>
        <strain evidence="13 14">KGMB04484</strain>
    </source>
</reference>
<keyword evidence="13" id="KW-0436">Ligase</keyword>
<comment type="catalytic activity">
    <reaction evidence="8">
        <text>L-aspartate + L-glutamine + ATP + H2O = L-asparagine + L-glutamate + AMP + diphosphate + H(+)</text>
        <dbReference type="Rhea" id="RHEA:12228"/>
        <dbReference type="ChEBI" id="CHEBI:15377"/>
        <dbReference type="ChEBI" id="CHEBI:15378"/>
        <dbReference type="ChEBI" id="CHEBI:29985"/>
        <dbReference type="ChEBI" id="CHEBI:29991"/>
        <dbReference type="ChEBI" id="CHEBI:30616"/>
        <dbReference type="ChEBI" id="CHEBI:33019"/>
        <dbReference type="ChEBI" id="CHEBI:58048"/>
        <dbReference type="ChEBI" id="CHEBI:58359"/>
        <dbReference type="ChEBI" id="CHEBI:456215"/>
        <dbReference type="EC" id="6.3.5.4"/>
    </reaction>
</comment>
<dbReference type="Pfam" id="PF00733">
    <property type="entry name" value="Asn_synthase"/>
    <property type="match status" value="1"/>
</dbReference>
<feature type="active site" description="For GATase activity" evidence="9">
    <location>
        <position position="2"/>
    </location>
</feature>
<proteinExistence type="inferred from homology"/>
<evidence type="ECO:0000256" key="6">
    <source>
        <dbReference type="ARBA" id="ARBA00022888"/>
    </source>
</evidence>
<dbReference type="SUPFAM" id="SSF56235">
    <property type="entry name" value="N-terminal nucleophile aminohydrolases (Ntn hydrolases)"/>
    <property type="match status" value="1"/>
</dbReference>
<protein>
    <recommendedName>
        <fullName evidence="3">asparagine synthase (glutamine-hydrolyzing)</fullName>
        <ecNumber evidence="3">6.3.5.4</ecNumber>
    </recommendedName>
</protein>
<dbReference type="InterPro" id="IPR051786">
    <property type="entry name" value="ASN_synthetase/amidase"/>
</dbReference>
<dbReference type="CDD" id="cd00712">
    <property type="entry name" value="AsnB"/>
    <property type="match status" value="1"/>
</dbReference>
<keyword evidence="7 9" id="KW-0315">Glutamine amidotransferase</keyword>
<keyword evidence="6 9" id="KW-0061">Asparagine biosynthesis</keyword>
<dbReference type="GO" id="GO:0004066">
    <property type="term" value="F:asparagine synthase (glutamine-hydrolyzing) activity"/>
    <property type="evidence" value="ECO:0007669"/>
    <property type="project" value="UniProtKB-EC"/>
</dbReference>
<comment type="similarity">
    <text evidence="2">Belongs to the asparagine synthetase family.</text>
</comment>
<gene>
    <name evidence="13" type="primary">asnB</name>
    <name evidence="13" type="ORF">ET524_01680</name>
</gene>
<dbReference type="EC" id="6.3.5.4" evidence="3"/>
<dbReference type="OrthoDB" id="9763290at2"/>
<evidence type="ECO:0000256" key="4">
    <source>
        <dbReference type="ARBA" id="ARBA00022741"/>
    </source>
</evidence>
<dbReference type="InterPro" id="IPR014729">
    <property type="entry name" value="Rossmann-like_a/b/a_fold"/>
</dbReference>
<dbReference type="RefSeq" id="WP_129423075.1">
    <property type="nucleotide sequence ID" value="NZ_SDPW01000001.1"/>
</dbReference>
<dbReference type="Pfam" id="PF13537">
    <property type="entry name" value="GATase_7"/>
    <property type="match status" value="1"/>
</dbReference>
<keyword evidence="9" id="KW-0028">Amino-acid biosynthesis</keyword>
<dbReference type="InterPro" id="IPR017932">
    <property type="entry name" value="GATase_2_dom"/>
</dbReference>
<dbReference type="InterPro" id="IPR006426">
    <property type="entry name" value="Asn_synth_AEB"/>
</dbReference>
<dbReference type="PANTHER" id="PTHR43284:SF1">
    <property type="entry name" value="ASPARAGINE SYNTHETASE"/>
    <property type="match status" value="1"/>
</dbReference>
<organism evidence="13 14">
    <name type="scientific">Senegalimassilia faecalis</name>
    <dbReference type="NCBI Taxonomy" id="2509433"/>
    <lineage>
        <taxon>Bacteria</taxon>
        <taxon>Bacillati</taxon>
        <taxon>Actinomycetota</taxon>
        <taxon>Coriobacteriia</taxon>
        <taxon>Coriobacteriales</taxon>
        <taxon>Coriobacteriaceae</taxon>
        <taxon>Senegalimassilia</taxon>
    </lineage>
</organism>